<accession>A0ABR0N5L8</accession>
<keyword evidence="3" id="KW-1185">Reference proteome</keyword>
<evidence type="ECO:0000313" key="3">
    <source>
        <dbReference type="Proteomes" id="UP001358586"/>
    </source>
</evidence>
<protein>
    <recommendedName>
        <fullName evidence="1">Zinc knuckle CX2CX4HX4C domain-containing protein</fullName>
    </recommendedName>
</protein>
<comment type="caution">
    <text evidence="2">The sequence shown here is derived from an EMBL/GenBank/DDBJ whole genome shotgun (WGS) entry which is preliminary data.</text>
</comment>
<gene>
    <name evidence="2" type="ORF">PVK06_040480</name>
</gene>
<dbReference type="InterPro" id="IPR025836">
    <property type="entry name" value="Zn_knuckle_CX2CX4HX4C"/>
</dbReference>
<dbReference type="Pfam" id="PF14392">
    <property type="entry name" value="zf-CCHC_4"/>
    <property type="match status" value="1"/>
</dbReference>
<sequence length="109" mass="12843">MADLWHPIRGIAITDLVEKRFLFKCFYEVDLNKKKKIILGDRTYYARFQYEKLSLFCFICGRLGHGESFFPVRVKVDLTQIVFGWDITLRAPTRWGPMESTVNCVSQMK</sequence>
<dbReference type="EMBL" id="JARKNE010000011">
    <property type="protein sequence ID" value="KAK5785859.1"/>
    <property type="molecule type" value="Genomic_DNA"/>
</dbReference>
<evidence type="ECO:0000259" key="1">
    <source>
        <dbReference type="Pfam" id="PF14392"/>
    </source>
</evidence>
<reference evidence="2 3" key="1">
    <citation type="submission" date="2023-03" db="EMBL/GenBank/DDBJ databases">
        <title>WGS of Gossypium arboreum.</title>
        <authorList>
            <person name="Yu D."/>
        </authorList>
    </citation>
    <scope>NUCLEOTIDE SEQUENCE [LARGE SCALE GENOMIC DNA]</scope>
    <source>
        <tissue evidence="2">Leaf</tissue>
    </source>
</reference>
<feature type="domain" description="Zinc knuckle CX2CX4HX4C" evidence="1">
    <location>
        <begin position="43"/>
        <end position="71"/>
    </location>
</feature>
<name>A0ABR0N5L8_GOSAR</name>
<proteinExistence type="predicted"/>
<evidence type="ECO:0000313" key="2">
    <source>
        <dbReference type="EMBL" id="KAK5785859.1"/>
    </source>
</evidence>
<dbReference type="Proteomes" id="UP001358586">
    <property type="component" value="Chromosome 11"/>
</dbReference>
<organism evidence="2 3">
    <name type="scientific">Gossypium arboreum</name>
    <name type="common">Tree cotton</name>
    <name type="synonym">Gossypium nanking</name>
    <dbReference type="NCBI Taxonomy" id="29729"/>
    <lineage>
        <taxon>Eukaryota</taxon>
        <taxon>Viridiplantae</taxon>
        <taxon>Streptophyta</taxon>
        <taxon>Embryophyta</taxon>
        <taxon>Tracheophyta</taxon>
        <taxon>Spermatophyta</taxon>
        <taxon>Magnoliopsida</taxon>
        <taxon>eudicotyledons</taxon>
        <taxon>Gunneridae</taxon>
        <taxon>Pentapetalae</taxon>
        <taxon>rosids</taxon>
        <taxon>malvids</taxon>
        <taxon>Malvales</taxon>
        <taxon>Malvaceae</taxon>
        <taxon>Malvoideae</taxon>
        <taxon>Gossypium</taxon>
    </lineage>
</organism>